<name>A0A066XKC8_COLSU</name>
<comment type="caution">
    <text evidence="1">The sequence shown here is derived from an EMBL/GenBank/DDBJ whole genome shotgun (WGS) entry which is preliminary data.</text>
</comment>
<dbReference type="HOGENOM" id="CLU_526758_0_0_1"/>
<sequence>MDSVGIGSLPVEICVEIAEIIRTEAPKRYGIDYDTNRGSLYALCLVNKKWCQAVTPRLYHTFTSGLEDKLFTFLRTLIQCPNLAIFVKSVWLSPVYQIRPSDKLAAFKHIIISRALVLGIPLSHHDPFLNTNCSLHRIHRDVKIALEDLLLLHTPNIESINLSWADNPRQTLDAFRYLNSIAQSQRQWHGMRRLRSLNLEVFFPDNSPESHHMAYLSNIASVTPSLQHLQMSIYEMSPSFQVPAILEAEPQMPVPPHVVAFLGRLRSICITSRLGLTAFERTFRKHIGHCKSLEEIQYSSGCSLVVPFMRLLQPLSHTLKRLGLLVKSIDEEPIWDPLGQDHSAVSEAIAGLTSLEVLRINHSTFYDFLSDGAGPCMSVPFVRALPRSLRVFSIGSQDSYSLKKVLWELRDRAQDGMLPNFNTLHVTWDGCYWNHPFIEAFSKLGVDMKIHGSHEWRVSERDLMLEAEGWALSDKYRMKGIF</sequence>
<dbReference type="EMBL" id="JMSE01000519">
    <property type="protein sequence ID" value="KDN69377.1"/>
    <property type="molecule type" value="Genomic_DNA"/>
</dbReference>
<dbReference type="Proteomes" id="UP000027238">
    <property type="component" value="Unassembled WGS sequence"/>
</dbReference>
<dbReference type="InterPro" id="IPR032675">
    <property type="entry name" value="LRR_dom_sf"/>
</dbReference>
<protein>
    <submittedName>
        <fullName evidence="1">Uncharacterized protein</fullName>
    </submittedName>
</protein>
<dbReference type="Gene3D" id="3.80.10.10">
    <property type="entry name" value="Ribonuclease Inhibitor"/>
    <property type="match status" value="1"/>
</dbReference>
<reference evidence="2" key="1">
    <citation type="journal article" date="2014" name="Genome Announc.">
        <title>Draft genome sequence of Colletotrichum sublineola, a destructive pathogen of cultivated sorghum.</title>
        <authorList>
            <person name="Baroncelli R."/>
            <person name="Sanz-Martin J.M."/>
            <person name="Rech G.E."/>
            <person name="Sukno S.A."/>
            <person name="Thon M.R."/>
        </authorList>
    </citation>
    <scope>NUCLEOTIDE SEQUENCE [LARGE SCALE GENOMIC DNA]</scope>
    <source>
        <strain evidence="2">TX430BB</strain>
    </source>
</reference>
<gene>
    <name evidence="1" type="ORF">CSUB01_10000</name>
</gene>
<dbReference type="SUPFAM" id="SSF52047">
    <property type="entry name" value="RNI-like"/>
    <property type="match status" value="1"/>
</dbReference>
<dbReference type="eggNOG" id="ENOG502RA2W">
    <property type="taxonomic scope" value="Eukaryota"/>
</dbReference>
<dbReference type="OrthoDB" id="2520703at2759"/>
<keyword evidence="2" id="KW-1185">Reference proteome</keyword>
<organism evidence="1 2">
    <name type="scientific">Colletotrichum sublineola</name>
    <name type="common">Sorghum anthracnose fungus</name>
    <dbReference type="NCBI Taxonomy" id="1173701"/>
    <lineage>
        <taxon>Eukaryota</taxon>
        <taxon>Fungi</taxon>
        <taxon>Dikarya</taxon>
        <taxon>Ascomycota</taxon>
        <taxon>Pezizomycotina</taxon>
        <taxon>Sordariomycetes</taxon>
        <taxon>Hypocreomycetidae</taxon>
        <taxon>Glomerellales</taxon>
        <taxon>Glomerellaceae</taxon>
        <taxon>Colletotrichum</taxon>
        <taxon>Colletotrichum graminicola species complex</taxon>
    </lineage>
</organism>
<evidence type="ECO:0000313" key="2">
    <source>
        <dbReference type="Proteomes" id="UP000027238"/>
    </source>
</evidence>
<proteinExistence type="predicted"/>
<evidence type="ECO:0000313" key="1">
    <source>
        <dbReference type="EMBL" id="KDN69377.1"/>
    </source>
</evidence>
<dbReference type="AlphaFoldDB" id="A0A066XKC8"/>
<accession>A0A066XKC8</accession>
<dbReference type="OMA" id="AHISHCK"/>